<gene>
    <name evidence="3" type="ORF">FHX53_001605</name>
</gene>
<evidence type="ECO:0000313" key="3">
    <source>
        <dbReference type="EMBL" id="MBA8848013.1"/>
    </source>
</evidence>
<organism evidence="3 4">
    <name type="scientific">Microcella alkalica</name>
    <dbReference type="NCBI Taxonomy" id="355930"/>
    <lineage>
        <taxon>Bacteria</taxon>
        <taxon>Bacillati</taxon>
        <taxon>Actinomycetota</taxon>
        <taxon>Actinomycetes</taxon>
        <taxon>Micrococcales</taxon>
        <taxon>Microbacteriaceae</taxon>
        <taxon>Microcella</taxon>
    </lineage>
</organism>
<reference evidence="3 4" key="1">
    <citation type="submission" date="2020-07" db="EMBL/GenBank/DDBJ databases">
        <title>Sequencing the genomes of 1000 actinobacteria strains.</title>
        <authorList>
            <person name="Klenk H.-P."/>
        </authorList>
    </citation>
    <scope>NUCLEOTIDE SEQUENCE [LARGE SCALE GENOMIC DNA]</scope>
    <source>
        <strain evidence="3 4">DSM 19663</strain>
    </source>
</reference>
<dbReference type="EMBL" id="JACGWX010000003">
    <property type="protein sequence ID" value="MBA8848013.1"/>
    <property type="molecule type" value="Genomic_DNA"/>
</dbReference>
<dbReference type="Proteomes" id="UP000585905">
    <property type="component" value="Unassembled WGS sequence"/>
</dbReference>
<name>A0A839EA20_9MICO</name>
<dbReference type="SUPFAM" id="SSF159888">
    <property type="entry name" value="YdhG-like"/>
    <property type="match status" value="1"/>
</dbReference>
<dbReference type="AlphaFoldDB" id="A0A839EA20"/>
<sequence length="130" mass="14558">MSDVDDYIARFPTDVQPILRGLRQAIRAASPGGDERIRYGMPAIRLDGGCWLHFAGWKNHAGIYPVPGGDEEFEAAIAEYRSAKDTVNLLYSKPMPYELVTRIAEHAARHAAEHERPEHERPEHATPARG</sequence>
<evidence type="ECO:0000313" key="4">
    <source>
        <dbReference type="Proteomes" id="UP000585905"/>
    </source>
</evidence>
<protein>
    <submittedName>
        <fullName evidence="3">Uncharacterized protein YdhG (YjbR/CyaY superfamily)</fullName>
    </submittedName>
</protein>
<feature type="region of interest" description="Disordered" evidence="1">
    <location>
        <begin position="106"/>
        <end position="130"/>
    </location>
</feature>
<accession>A0A839EA20</accession>
<dbReference type="Gene3D" id="3.90.1150.200">
    <property type="match status" value="1"/>
</dbReference>
<dbReference type="Pfam" id="PF08818">
    <property type="entry name" value="DUF1801"/>
    <property type="match status" value="1"/>
</dbReference>
<keyword evidence="4" id="KW-1185">Reference proteome</keyword>
<feature type="domain" description="YdhG-like" evidence="2">
    <location>
        <begin position="16"/>
        <end position="107"/>
    </location>
</feature>
<dbReference type="RefSeq" id="WP_182490820.1">
    <property type="nucleotide sequence ID" value="NZ_BAAAOV010000001.1"/>
</dbReference>
<evidence type="ECO:0000256" key="1">
    <source>
        <dbReference type="SAM" id="MobiDB-lite"/>
    </source>
</evidence>
<proteinExistence type="predicted"/>
<dbReference type="InterPro" id="IPR014922">
    <property type="entry name" value="YdhG-like"/>
</dbReference>
<evidence type="ECO:0000259" key="2">
    <source>
        <dbReference type="Pfam" id="PF08818"/>
    </source>
</evidence>
<comment type="caution">
    <text evidence="3">The sequence shown here is derived from an EMBL/GenBank/DDBJ whole genome shotgun (WGS) entry which is preliminary data.</text>
</comment>